<keyword evidence="1" id="KW-0808">Transferase</keyword>
<reference evidence="1 2" key="1">
    <citation type="submission" date="2017-07" db="EMBL/GenBank/DDBJ databases">
        <title>Mechanisms for carbon and nitrogen cycling indicate functional differentiation within the Candidate Phyla Radiation.</title>
        <authorList>
            <person name="Danczak R.E."/>
            <person name="Johnston M.D."/>
            <person name="Kenah C."/>
            <person name="Slattery M."/>
            <person name="Wrighton K.C."/>
            <person name="Wilkins M.J."/>
        </authorList>
    </citation>
    <scope>NUCLEOTIDE SEQUENCE [LARGE SCALE GENOMIC DNA]</scope>
    <source>
        <strain evidence="1">Athens1014_28</strain>
    </source>
</reference>
<evidence type="ECO:0000313" key="1">
    <source>
        <dbReference type="EMBL" id="TSC93569.1"/>
    </source>
</evidence>
<dbReference type="PANTHER" id="PTHR34047">
    <property type="entry name" value="NUCLEAR INTRON MATURASE 1, MITOCHONDRIAL-RELATED"/>
    <property type="match status" value="1"/>
</dbReference>
<dbReference type="InterPro" id="IPR051083">
    <property type="entry name" value="GrpII_Intron_Splice-Mob/Def"/>
</dbReference>
<dbReference type="Proteomes" id="UP000316495">
    <property type="component" value="Unassembled WGS sequence"/>
</dbReference>
<protein>
    <submittedName>
        <fullName evidence="1">RNA-directed DNA polymerase</fullName>
    </submittedName>
</protein>
<comment type="caution">
    <text evidence="1">The sequence shown here is derived from an EMBL/GenBank/DDBJ whole genome shotgun (WGS) entry which is preliminary data.</text>
</comment>
<sequence length="185" mass="21958">MLFERNFEDNLFSLYHELKNGIYHHSQYTAFYINDPKLRRVHKAEVRDRIVHHAIYRVLYPVFDRSFIYDSYSCRIDKGTHKAVDRLTGFIGKVSKNLTGSCFVLKCDVKKFFNSVDHQILFRIIKRKIDDMGILSLLQEIIGSFSPETKHQTQLQLFDLQGANRERERERAFRALVKKVFRLAI</sequence>
<dbReference type="AlphaFoldDB" id="A0A554LLQ0"/>
<keyword evidence="1" id="KW-0695">RNA-directed DNA polymerase</keyword>
<accession>A0A554LLQ0</accession>
<proteinExistence type="predicted"/>
<dbReference type="PANTHER" id="PTHR34047:SF8">
    <property type="entry name" value="PROTEIN YKFC"/>
    <property type="match status" value="1"/>
</dbReference>
<dbReference type="InterPro" id="IPR043502">
    <property type="entry name" value="DNA/RNA_pol_sf"/>
</dbReference>
<dbReference type="SUPFAM" id="SSF56672">
    <property type="entry name" value="DNA/RNA polymerases"/>
    <property type="match status" value="1"/>
</dbReference>
<organism evidence="1 2">
    <name type="scientific">Candidatus Berkelbacteria bacterium Athens1014_28</name>
    <dbReference type="NCBI Taxonomy" id="2017145"/>
    <lineage>
        <taxon>Bacteria</taxon>
        <taxon>Candidatus Berkelbacteria</taxon>
    </lineage>
</organism>
<keyword evidence="1" id="KW-0548">Nucleotidyltransferase</keyword>
<dbReference type="EMBL" id="VMGN01000040">
    <property type="protein sequence ID" value="TSC93569.1"/>
    <property type="molecule type" value="Genomic_DNA"/>
</dbReference>
<gene>
    <name evidence="1" type="ORF">Athens101428_636</name>
</gene>
<name>A0A554LLQ0_9BACT</name>
<dbReference type="GO" id="GO:0003964">
    <property type="term" value="F:RNA-directed DNA polymerase activity"/>
    <property type="evidence" value="ECO:0007669"/>
    <property type="project" value="UniProtKB-KW"/>
</dbReference>
<evidence type="ECO:0000313" key="2">
    <source>
        <dbReference type="Proteomes" id="UP000316495"/>
    </source>
</evidence>